<dbReference type="Proteomes" id="UP000245390">
    <property type="component" value="Unassembled WGS sequence"/>
</dbReference>
<dbReference type="SMART" id="SM00530">
    <property type="entry name" value="HTH_XRE"/>
    <property type="match status" value="1"/>
</dbReference>
<name>A0A316G793_9RHOB</name>
<dbReference type="SUPFAM" id="SSF47413">
    <property type="entry name" value="lambda repressor-like DNA-binding domains"/>
    <property type="match status" value="1"/>
</dbReference>
<proteinExistence type="predicted"/>
<sequence length="143" mass="15529">MQSEKGIDRELGALVRMHRVARGMTQVELARAARITPMQLEGYETGMNRLSIPRLMGLCRALGHSAQALMSELERRLEFGEATTAGSAPGIEFLATNRGRQLVRALADCDRPELIDAISHLVTAATLAQRDGDKRTKSAGVAT</sequence>
<dbReference type="Pfam" id="PF13560">
    <property type="entry name" value="HTH_31"/>
    <property type="match status" value="1"/>
</dbReference>
<dbReference type="InterPro" id="IPR001387">
    <property type="entry name" value="Cro/C1-type_HTH"/>
</dbReference>
<comment type="caution">
    <text evidence="2">The sequence shown here is derived from an EMBL/GenBank/DDBJ whole genome shotgun (WGS) entry which is preliminary data.</text>
</comment>
<dbReference type="RefSeq" id="WP_109759739.1">
    <property type="nucleotide sequence ID" value="NZ_CP034588.1"/>
</dbReference>
<dbReference type="CDD" id="cd00093">
    <property type="entry name" value="HTH_XRE"/>
    <property type="match status" value="1"/>
</dbReference>
<feature type="domain" description="HTH cro/C1-type" evidence="1">
    <location>
        <begin position="15"/>
        <end position="69"/>
    </location>
</feature>
<evidence type="ECO:0000313" key="2">
    <source>
        <dbReference type="EMBL" id="PWK55650.1"/>
    </source>
</evidence>
<gene>
    <name evidence="2" type="ORF">C8D95_10645</name>
</gene>
<organism evidence="2 3">
    <name type="scientific">Silicimonas algicola</name>
    <dbReference type="NCBI Taxonomy" id="1826607"/>
    <lineage>
        <taxon>Bacteria</taxon>
        <taxon>Pseudomonadati</taxon>
        <taxon>Pseudomonadota</taxon>
        <taxon>Alphaproteobacteria</taxon>
        <taxon>Rhodobacterales</taxon>
        <taxon>Paracoccaceae</taxon>
    </lineage>
</organism>
<evidence type="ECO:0000313" key="3">
    <source>
        <dbReference type="Proteomes" id="UP000245390"/>
    </source>
</evidence>
<keyword evidence="3" id="KW-1185">Reference proteome</keyword>
<accession>A0A316G793</accession>
<dbReference type="InterPro" id="IPR010982">
    <property type="entry name" value="Lambda_DNA-bd_dom_sf"/>
</dbReference>
<dbReference type="GO" id="GO:0003677">
    <property type="term" value="F:DNA binding"/>
    <property type="evidence" value="ECO:0007669"/>
    <property type="project" value="InterPro"/>
</dbReference>
<dbReference type="AlphaFoldDB" id="A0A316G793"/>
<dbReference type="EMBL" id="QGGV01000006">
    <property type="protein sequence ID" value="PWK55650.1"/>
    <property type="molecule type" value="Genomic_DNA"/>
</dbReference>
<protein>
    <submittedName>
        <fullName evidence="2">Helix-turn-helix protein</fullName>
    </submittedName>
</protein>
<dbReference type="Gene3D" id="1.10.260.40">
    <property type="entry name" value="lambda repressor-like DNA-binding domains"/>
    <property type="match status" value="1"/>
</dbReference>
<dbReference type="PROSITE" id="PS50943">
    <property type="entry name" value="HTH_CROC1"/>
    <property type="match status" value="1"/>
</dbReference>
<reference evidence="2 3" key="1">
    <citation type="submission" date="2018-05" db="EMBL/GenBank/DDBJ databases">
        <title>Genomic Encyclopedia of Type Strains, Phase IV (KMG-IV): sequencing the most valuable type-strain genomes for metagenomic binning, comparative biology and taxonomic classification.</title>
        <authorList>
            <person name="Goeker M."/>
        </authorList>
    </citation>
    <scope>NUCLEOTIDE SEQUENCE [LARGE SCALE GENOMIC DNA]</scope>
    <source>
        <strain evidence="2 3">DSM 103371</strain>
    </source>
</reference>
<evidence type="ECO:0000259" key="1">
    <source>
        <dbReference type="PROSITE" id="PS50943"/>
    </source>
</evidence>